<dbReference type="EMBL" id="JAVLSF010000036">
    <property type="protein sequence ID" value="MDR9777256.1"/>
    <property type="molecule type" value="Genomic_DNA"/>
</dbReference>
<evidence type="ECO:0000313" key="1">
    <source>
        <dbReference type="EMBL" id="MDR9777256.1"/>
    </source>
</evidence>
<gene>
    <name evidence="1" type="ORF">RJJ65_32375</name>
</gene>
<dbReference type="RefSeq" id="WP_310865816.1">
    <property type="nucleotide sequence ID" value="NZ_JAVLSF010000036.1"/>
</dbReference>
<sequence length="130" mass="14403">MTKIWNTMDTAPRNGTWFIALRAVTLIGAGNPPRAIPEMLILQRKSISGDPSHGGFWSSSYGNSVPDIYIEKGLWAPLDAIPLDRLYSEAAARGETPFPLSDRPDGDRWIDHHSRTLKAIGDQEFKPSAE</sequence>
<dbReference type="Proteomes" id="UP001268610">
    <property type="component" value="Unassembled WGS sequence"/>
</dbReference>
<accession>A0AAJ2LQT5</accession>
<evidence type="ECO:0000313" key="2">
    <source>
        <dbReference type="Proteomes" id="UP001268610"/>
    </source>
</evidence>
<protein>
    <submittedName>
        <fullName evidence="1">Uncharacterized protein</fullName>
    </submittedName>
</protein>
<comment type="caution">
    <text evidence="1">The sequence shown here is derived from an EMBL/GenBank/DDBJ whole genome shotgun (WGS) entry which is preliminary data.</text>
</comment>
<proteinExistence type="predicted"/>
<reference evidence="1" key="1">
    <citation type="submission" date="2023-04" db="EMBL/GenBank/DDBJ databases">
        <title>Genomic characterization of faba bean (Vicia faba) microsymbionts in Mexican soils.</title>
        <authorList>
            <person name="Rivera Orduna F.N."/>
            <person name="Guevara-Luna J."/>
            <person name="Yan J."/>
            <person name="Arroyo-Herrera I."/>
            <person name="Li Y."/>
            <person name="Vasquez-Murrieta M.S."/>
            <person name="Wang E.T."/>
        </authorList>
    </citation>
    <scope>NUCLEOTIDE SEQUENCE</scope>
    <source>
        <strain evidence="1">CH26</strain>
    </source>
</reference>
<name>A0AAJ2LQT5_9HYPH</name>
<organism evidence="1 2">
    <name type="scientific">Rhizobium hidalgonense</name>
    <dbReference type="NCBI Taxonomy" id="1538159"/>
    <lineage>
        <taxon>Bacteria</taxon>
        <taxon>Pseudomonadati</taxon>
        <taxon>Pseudomonadota</taxon>
        <taxon>Alphaproteobacteria</taxon>
        <taxon>Hyphomicrobiales</taxon>
        <taxon>Rhizobiaceae</taxon>
        <taxon>Rhizobium/Agrobacterium group</taxon>
        <taxon>Rhizobium</taxon>
    </lineage>
</organism>
<dbReference type="AlphaFoldDB" id="A0AAJ2LQT5"/>